<protein>
    <recommendedName>
        <fullName evidence="3">DUF488 domain-containing protein</fullName>
    </recommendedName>
</protein>
<proteinExistence type="predicted"/>
<accession>A0A1Q8YI51</accession>
<dbReference type="Proteomes" id="UP000185911">
    <property type="component" value="Unassembled WGS sequence"/>
</dbReference>
<gene>
    <name evidence="1" type="ORF">BLL52_0753</name>
</gene>
<dbReference type="AlphaFoldDB" id="A0A1Q8YI51"/>
<evidence type="ECO:0000313" key="2">
    <source>
        <dbReference type="Proteomes" id="UP000185911"/>
    </source>
</evidence>
<keyword evidence="2" id="KW-1185">Reference proteome</keyword>
<dbReference type="PANTHER" id="PTHR39337">
    <property type="entry name" value="BLR5642 PROTEIN"/>
    <property type="match status" value="1"/>
</dbReference>
<dbReference type="EMBL" id="MSYM01000007">
    <property type="protein sequence ID" value="OLP07657.1"/>
    <property type="molecule type" value="Genomic_DNA"/>
</dbReference>
<reference evidence="1 2" key="1">
    <citation type="submission" date="2017-01" db="EMBL/GenBank/DDBJ databases">
        <title>Genome sequence of Rhodoferax antarcticus ANT.BR, a psychrophilic purple nonsulfur bacterium from an Antarctic microbial mat.</title>
        <authorList>
            <person name="Baker J."/>
            <person name="Riester C."/>
            <person name="Skinner B."/>
            <person name="Newell A."/>
            <person name="Swingley W."/>
            <person name="Madigan M."/>
            <person name="Jung D."/>
            <person name="Asao M."/>
            <person name="Chen M."/>
            <person name="Loughlin P."/>
            <person name="Pan H."/>
            <person name="Lin S."/>
            <person name="Li N."/>
            <person name="Shaw J."/>
            <person name="Prado M."/>
            <person name="Sherman C."/>
            <person name="Li X."/>
            <person name="Tang J."/>
            <person name="Blankenship R."/>
            <person name="Zhao T."/>
            <person name="Touchman J."/>
            <person name="Sattley M."/>
        </authorList>
    </citation>
    <scope>NUCLEOTIDE SEQUENCE [LARGE SCALE GENOMIC DNA]</scope>
    <source>
        <strain evidence="1 2">ANT.BR</strain>
    </source>
</reference>
<organism evidence="1 2">
    <name type="scientific">Rhodoferax antarcticus ANT.BR</name>
    <dbReference type="NCBI Taxonomy" id="1111071"/>
    <lineage>
        <taxon>Bacteria</taxon>
        <taxon>Pseudomonadati</taxon>
        <taxon>Pseudomonadota</taxon>
        <taxon>Betaproteobacteria</taxon>
        <taxon>Burkholderiales</taxon>
        <taxon>Comamonadaceae</taxon>
        <taxon>Rhodoferax</taxon>
    </lineage>
</organism>
<dbReference type="Pfam" id="PF04343">
    <property type="entry name" value="DUF488"/>
    <property type="match status" value="1"/>
</dbReference>
<comment type="caution">
    <text evidence="1">The sequence shown here is derived from an EMBL/GenBank/DDBJ whole genome shotgun (WGS) entry which is preliminary data.</text>
</comment>
<evidence type="ECO:0008006" key="3">
    <source>
        <dbReference type="Google" id="ProtNLM"/>
    </source>
</evidence>
<evidence type="ECO:0000313" key="1">
    <source>
        <dbReference type="EMBL" id="OLP07657.1"/>
    </source>
</evidence>
<dbReference type="PANTHER" id="PTHR39337:SF1">
    <property type="entry name" value="BLR5642 PROTEIN"/>
    <property type="match status" value="1"/>
</dbReference>
<sequence length="89" mass="9791">MQSADFAENVDVLLALARSQRCALMCAEVVLWRCHRSLIADALSLRGVRVENITGPRGRKPHVLTSFAYVEGLKVTYPAIDLPQGQVPT</sequence>
<name>A0A1Q8YI51_9BURK</name>
<dbReference type="InterPro" id="IPR007438">
    <property type="entry name" value="DUF488"/>
</dbReference>